<keyword evidence="4" id="KW-0472">Membrane</keyword>
<gene>
    <name evidence="5" type="ORF">MCOR_29710</name>
</gene>
<evidence type="ECO:0000256" key="2">
    <source>
        <dbReference type="ARBA" id="ARBA00023043"/>
    </source>
</evidence>
<dbReference type="PROSITE" id="PS50088">
    <property type="entry name" value="ANK_REPEAT"/>
    <property type="match status" value="4"/>
</dbReference>
<sequence length="371" mass="41775">MNALTKAAKNGHYTIVERLIKNQAAVNIRTHKKETALMIACRKGHLMVVSILMTHMHECLNNRYIITEKNFSTLEIETRLAFSQLPYGFYSPPITEVSEERNQAFLIAYKNKHVCIMKFLLENGANVQIELRISLSLLNNAVSKGEYEIVNLLLKNGAQVQKRTNFGIPSLALASYRGHTDIVTVLLKHEANINSKADRLPIPLTSQEYIWIKQNSNGSDLNNIMTDNGGTALICAPLKGSLRLIKALLQDKNININSQTNMGRTALMIACGSGREEVVELLLHYKADLNIRSKLGATVLDIAFVSRMRSMKIIRALLRNGAMYSRGKIPFPEGNKLCTLRSADLPNVLNRIWFFLRFVFILVMSKLIVFC</sequence>
<evidence type="ECO:0000313" key="6">
    <source>
        <dbReference type="Proteomes" id="UP000507470"/>
    </source>
</evidence>
<dbReference type="PANTHER" id="PTHR24166:SF48">
    <property type="entry name" value="PROTEIN VAPYRIN"/>
    <property type="match status" value="1"/>
</dbReference>
<accession>A0A6J8CIR6</accession>
<protein>
    <submittedName>
        <fullName evidence="5">Uncharacterized protein</fullName>
    </submittedName>
</protein>
<dbReference type="InterPro" id="IPR002110">
    <property type="entry name" value="Ankyrin_rpt"/>
</dbReference>
<dbReference type="OrthoDB" id="20872at2759"/>
<keyword evidence="1" id="KW-0677">Repeat</keyword>
<dbReference type="SMART" id="SM00248">
    <property type="entry name" value="ANK"/>
    <property type="match status" value="8"/>
</dbReference>
<feature type="repeat" description="ANK" evidence="3">
    <location>
        <begin position="133"/>
        <end position="165"/>
    </location>
</feature>
<name>A0A6J8CIR6_MYTCO</name>
<evidence type="ECO:0000313" key="5">
    <source>
        <dbReference type="EMBL" id="CAC5394997.1"/>
    </source>
</evidence>
<dbReference type="InterPro" id="IPR050889">
    <property type="entry name" value="Dendritic_Spine_Reg/Scaffold"/>
</dbReference>
<feature type="repeat" description="ANK" evidence="3">
    <location>
        <begin position="262"/>
        <end position="294"/>
    </location>
</feature>
<feature type="transmembrane region" description="Helical" evidence="4">
    <location>
        <begin position="352"/>
        <end position="370"/>
    </location>
</feature>
<feature type="repeat" description="ANK" evidence="3">
    <location>
        <begin position="166"/>
        <end position="198"/>
    </location>
</feature>
<evidence type="ECO:0000256" key="4">
    <source>
        <dbReference type="SAM" id="Phobius"/>
    </source>
</evidence>
<dbReference type="Gene3D" id="1.25.40.20">
    <property type="entry name" value="Ankyrin repeat-containing domain"/>
    <property type="match status" value="3"/>
</dbReference>
<dbReference type="AlphaFoldDB" id="A0A6J8CIR6"/>
<keyword evidence="2 3" id="KW-0040">ANK repeat</keyword>
<feature type="repeat" description="ANK" evidence="3">
    <location>
        <begin position="1"/>
        <end position="31"/>
    </location>
</feature>
<dbReference type="InterPro" id="IPR036770">
    <property type="entry name" value="Ankyrin_rpt-contain_sf"/>
</dbReference>
<dbReference type="EMBL" id="CACVKT020005427">
    <property type="protein sequence ID" value="CAC5394997.1"/>
    <property type="molecule type" value="Genomic_DNA"/>
</dbReference>
<organism evidence="5 6">
    <name type="scientific">Mytilus coruscus</name>
    <name type="common">Sea mussel</name>
    <dbReference type="NCBI Taxonomy" id="42192"/>
    <lineage>
        <taxon>Eukaryota</taxon>
        <taxon>Metazoa</taxon>
        <taxon>Spiralia</taxon>
        <taxon>Lophotrochozoa</taxon>
        <taxon>Mollusca</taxon>
        <taxon>Bivalvia</taxon>
        <taxon>Autobranchia</taxon>
        <taxon>Pteriomorphia</taxon>
        <taxon>Mytilida</taxon>
        <taxon>Mytiloidea</taxon>
        <taxon>Mytilidae</taxon>
        <taxon>Mytilinae</taxon>
        <taxon>Mytilus</taxon>
    </lineage>
</organism>
<dbReference type="Pfam" id="PF12796">
    <property type="entry name" value="Ank_2"/>
    <property type="match status" value="3"/>
</dbReference>
<evidence type="ECO:0000256" key="1">
    <source>
        <dbReference type="ARBA" id="ARBA00022737"/>
    </source>
</evidence>
<proteinExistence type="predicted"/>
<keyword evidence="4" id="KW-1133">Transmembrane helix</keyword>
<dbReference type="PROSITE" id="PS50297">
    <property type="entry name" value="ANK_REP_REGION"/>
    <property type="match status" value="1"/>
</dbReference>
<keyword evidence="4" id="KW-0812">Transmembrane</keyword>
<dbReference type="SUPFAM" id="SSF48403">
    <property type="entry name" value="Ankyrin repeat"/>
    <property type="match status" value="1"/>
</dbReference>
<dbReference type="PANTHER" id="PTHR24166">
    <property type="entry name" value="ROLLING PEBBLES, ISOFORM B"/>
    <property type="match status" value="1"/>
</dbReference>
<evidence type="ECO:0000256" key="3">
    <source>
        <dbReference type="PROSITE-ProRule" id="PRU00023"/>
    </source>
</evidence>
<keyword evidence="6" id="KW-1185">Reference proteome</keyword>
<dbReference type="Proteomes" id="UP000507470">
    <property type="component" value="Unassembled WGS sequence"/>
</dbReference>
<reference evidence="5 6" key="1">
    <citation type="submission" date="2020-06" db="EMBL/GenBank/DDBJ databases">
        <authorList>
            <person name="Li R."/>
            <person name="Bekaert M."/>
        </authorList>
    </citation>
    <scope>NUCLEOTIDE SEQUENCE [LARGE SCALE GENOMIC DNA]</scope>
    <source>
        <strain evidence="6">wild</strain>
    </source>
</reference>